<dbReference type="InterPro" id="IPR033909">
    <property type="entry name" value="RNR_small"/>
</dbReference>
<dbReference type="InterPro" id="IPR000358">
    <property type="entry name" value="RNR_small_fam"/>
</dbReference>
<evidence type="ECO:0000256" key="4">
    <source>
        <dbReference type="PIRSR" id="PIRSR000355-2"/>
    </source>
</evidence>
<keyword evidence="7" id="KW-1185">Reference proteome</keyword>
<gene>
    <name evidence="5" type="ORF">FHR90_000020</name>
    <name evidence="6" type="ORF">HUK83_07065</name>
</gene>
<keyword evidence="2 5" id="KW-0560">Oxidoreductase</keyword>
<dbReference type="PANTHER" id="PTHR23409:SF18">
    <property type="entry name" value="RIBONUCLEOSIDE-DIPHOSPHATE REDUCTASE SUBUNIT M2"/>
    <property type="match status" value="1"/>
</dbReference>
<dbReference type="Pfam" id="PF00268">
    <property type="entry name" value="Ribonuc_red_sm"/>
    <property type="match status" value="1"/>
</dbReference>
<protein>
    <recommendedName>
        <fullName evidence="2">Ribonucleoside-diphosphate reductase subunit beta</fullName>
        <ecNumber evidence="2">1.17.4.1</ecNumber>
    </recommendedName>
</protein>
<dbReference type="NCBIfam" id="NF007186">
    <property type="entry name" value="PRK09614.1-5"/>
    <property type="match status" value="1"/>
</dbReference>
<dbReference type="UniPathway" id="UPA00326"/>
<dbReference type="CDD" id="cd01049">
    <property type="entry name" value="RNRR2"/>
    <property type="match status" value="1"/>
</dbReference>
<dbReference type="RefSeq" id="WP_176623346.1">
    <property type="nucleotide sequence ID" value="NZ_JABXXQ010000103.1"/>
</dbReference>
<feature type="binding site" evidence="4">
    <location>
        <position position="174"/>
    </location>
    <ligand>
        <name>Fe cation</name>
        <dbReference type="ChEBI" id="CHEBI:24875"/>
        <label>2</label>
    </ligand>
</feature>
<dbReference type="PIRSF" id="PIRSF000355">
    <property type="entry name" value="NrdB"/>
    <property type="match status" value="1"/>
</dbReference>
<evidence type="ECO:0000256" key="2">
    <source>
        <dbReference type="PIRNR" id="PIRNR000355"/>
    </source>
</evidence>
<dbReference type="GO" id="GO:0004748">
    <property type="term" value="F:ribonucleoside-diphosphate reductase activity, thioredoxin disulfide as acceptor"/>
    <property type="evidence" value="ECO:0007669"/>
    <property type="project" value="UniProtKB-EC"/>
</dbReference>
<comment type="similarity">
    <text evidence="1 2">Belongs to the ribonucleoside diphosphate reductase small chain family.</text>
</comment>
<comment type="catalytic activity">
    <reaction evidence="2">
        <text>a 2'-deoxyribonucleoside 5'-diphosphate + [thioredoxin]-disulfide + H2O = a ribonucleoside 5'-diphosphate + [thioredoxin]-dithiol</text>
        <dbReference type="Rhea" id="RHEA:23252"/>
        <dbReference type="Rhea" id="RHEA-COMP:10698"/>
        <dbReference type="Rhea" id="RHEA-COMP:10700"/>
        <dbReference type="ChEBI" id="CHEBI:15377"/>
        <dbReference type="ChEBI" id="CHEBI:29950"/>
        <dbReference type="ChEBI" id="CHEBI:50058"/>
        <dbReference type="ChEBI" id="CHEBI:57930"/>
        <dbReference type="ChEBI" id="CHEBI:73316"/>
        <dbReference type="EC" id="1.17.4.1"/>
    </reaction>
</comment>
<evidence type="ECO:0000256" key="1">
    <source>
        <dbReference type="ARBA" id="ARBA00009303"/>
    </source>
</evidence>
<dbReference type="GO" id="GO:0046872">
    <property type="term" value="F:metal ion binding"/>
    <property type="evidence" value="ECO:0007669"/>
    <property type="project" value="UniProtKB-KW"/>
</dbReference>
<comment type="caution">
    <text evidence="5">The sequence shown here is derived from an EMBL/GenBank/DDBJ whole genome shotgun (WGS) entry which is preliminary data.</text>
</comment>
<organism evidence="5 7">
    <name type="scientific">Endobacter medicaginis</name>
    <dbReference type="NCBI Taxonomy" id="1181271"/>
    <lineage>
        <taxon>Bacteria</taxon>
        <taxon>Pseudomonadati</taxon>
        <taxon>Pseudomonadota</taxon>
        <taxon>Alphaproteobacteria</taxon>
        <taxon>Acetobacterales</taxon>
        <taxon>Acetobacteraceae</taxon>
        <taxon>Endobacter</taxon>
    </lineage>
</organism>
<proteinExistence type="inferred from homology"/>
<evidence type="ECO:0000313" key="7">
    <source>
        <dbReference type="Proteomes" id="UP000557688"/>
    </source>
</evidence>
<evidence type="ECO:0000313" key="5">
    <source>
        <dbReference type="EMBL" id="MBB3172214.1"/>
    </source>
</evidence>
<evidence type="ECO:0000313" key="6">
    <source>
        <dbReference type="EMBL" id="NVN30094.1"/>
    </source>
</evidence>
<sequence>MSIDTDIIPVATTPARFDLLTENPVYKPFRYPWAYEAWHTQQRVHWLPEEVPLADDVKDWHRNLSDTERNLVTQIFRFFTQSDVEVNNCYMKHYSQVFKPTEVLMMLSAFSNIETIHIAAYSHLLDTIGMPEVEYSAFLQYKEMKDKYDYMQGFSVSSKHEIAKTLAAFGAFTEGLQLFASFAILLNFPRFNKMKGMGQIVTWSVRDETLHCLSIIRLFRTFVQENPEIWTEQLRSEITEVCATIVEHEDSFIDLAFEMGSVEGLDADQVKRYIRFIADRRLMQLGLDPLYNIESNPLPWLDDMLNAIEHANFFENRATEYSRASTAGTWEEAFEESVFETAPG</sequence>
<dbReference type="EC" id="1.17.4.1" evidence="2"/>
<feature type="active site" evidence="3">
    <location>
        <position position="121"/>
    </location>
</feature>
<evidence type="ECO:0000256" key="3">
    <source>
        <dbReference type="PIRSR" id="PIRSR000355-1"/>
    </source>
</evidence>
<feature type="binding site" evidence="4">
    <location>
        <position position="83"/>
    </location>
    <ligand>
        <name>Fe cation</name>
        <dbReference type="ChEBI" id="CHEBI:24875"/>
        <label>1</label>
    </ligand>
</feature>
<reference evidence="5 7" key="2">
    <citation type="submission" date="2020-08" db="EMBL/GenBank/DDBJ databases">
        <title>Genomic Encyclopedia of Type Strains, Phase III (KMG-III): the genomes of soil and plant-associated and newly described type strains.</title>
        <authorList>
            <person name="Whitman W."/>
        </authorList>
    </citation>
    <scope>NUCLEOTIDE SEQUENCE [LARGE SCALE GENOMIC DNA]</scope>
    <source>
        <strain evidence="5 7">CECT 8088</strain>
    </source>
</reference>
<dbReference type="InterPro" id="IPR009078">
    <property type="entry name" value="Ferritin-like_SF"/>
</dbReference>
<reference evidence="6 8" key="1">
    <citation type="submission" date="2020-06" db="EMBL/GenBank/DDBJ databases">
        <title>Description of novel acetic acid bacteria.</title>
        <authorList>
            <person name="Sombolestani A."/>
        </authorList>
    </citation>
    <scope>NUCLEOTIDE SEQUENCE [LARGE SCALE GENOMIC DNA]</scope>
    <source>
        <strain evidence="6 8">LMG 26838</strain>
    </source>
</reference>
<dbReference type="EMBL" id="JABXXQ010000103">
    <property type="protein sequence ID" value="NVN30094.1"/>
    <property type="molecule type" value="Genomic_DNA"/>
</dbReference>
<comment type="cofactor">
    <cofactor evidence="2 4">
        <name>Fe cation</name>
        <dbReference type="ChEBI" id="CHEBI:24875"/>
    </cofactor>
    <text evidence="2 4">Binds 2 iron ions per subunit.</text>
</comment>
<dbReference type="GO" id="GO:0009263">
    <property type="term" value="P:deoxyribonucleotide biosynthetic process"/>
    <property type="evidence" value="ECO:0007669"/>
    <property type="project" value="UniProtKB-KW"/>
</dbReference>
<dbReference type="PANTHER" id="PTHR23409">
    <property type="entry name" value="RIBONUCLEOSIDE-DIPHOSPHATE REDUCTASE SMALL CHAIN"/>
    <property type="match status" value="1"/>
</dbReference>
<feature type="binding site" evidence="4">
    <location>
        <position position="208"/>
    </location>
    <ligand>
        <name>Fe cation</name>
        <dbReference type="ChEBI" id="CHEBI:24875"/>
        <label>2</label>
    </ligand>
</feature>
<keyword evidence="2 4" id="KW-0408">Iron</keyword>
<dbReference type="AlphaFoldDB" id="A0A839UUX5"/>
<evidence type="ECO:0000313" key="8">
    <source>
        <dbReference type="Proteomes" id="UP000565205"/>
    </source>
</evidence>
<feature type="binding site" evidence="4">
    <location>
        <position position="114"/>
    </location>
    <ligand>
        <name>Fe cation</name>
        <dbReference type="ChEBI" id="CHEBI:24875"/>
        <label>1</label>
    </ligand>
</feature>
<keyword evidence="2" id="KW-0215">Deoxyribonucleotide synthesis</keyword>
<dbReference type="EMBL" id="JACHXV010000001">
    <property type="protein sequence ID" value="MBB3172214.1"/>
    <property type="molecule type" value="Genomic_DNA"/>
</dbReference>
<accession>A0A839UUX5</accession>
<dbReference type="Proteomes" id="UP000557688">
    <property type="component" value="Unassembled WGS sequence"/>
</dbReference>
<dbReference type="InterPro" id="IPR012348">
    <property type="entry name" value="RNR-like"/>
</dbReference>
<name>A0A839UUX5_9PROT</name>
<dbReference type="Proteomes" id="UP000565205">
    <property type="component" value="Unassembled WGS sequence"/>
</dbReference>
<feature type="binding site" evidence="4">
    <location>
        <position position="117"/>
    </location>
    <ligand>
        <name>Fe cation</name>
        <dbReference type="ChEBI" id="CHEBI:24875"/>
        <label>1</label>
    </ligand>
</feature>
<feature type="binding site" evidence="4">
    <location>
        <position position="114"/>
    </location>
    <ligand>
        <name>Fe cation</name>
        <dbReference type="ChEBI" id="CHEBI:24875"/>
        <label>2</label>
    </ligand>
</feature>
<dbReference type="Gene3D" id="1.10.620.20">
    <property type="entry name" value="Ribonucleotide Reductase, subunit A"/>
    <property type="match status" value="1"/>
</dbReference>
<comment type="function">
    <text evidence="2">Provides the precursors necessary for DNA synthesis. Catalyzes the biosynthesis of deoxyribonucleotides from the corresponding ribonucleotides.</text>
</comment>
<dbReference type="SUPFAM" id="SSF47240">
    <property type="entry name" value="Ferritin-like"/>
    <property type="match status" value="1"/>
</dbReference>
<keyword evidence="2 4" id="KW-0479">Metal-binding</keyword>
<feature type="binding site" evidence="4">
    <location>
        <position position="211"/>
    </location>
    <ligand>
        <name>Fe cation</name>
        <dbReference type="ChEBI" id="CHEBI:24875"/>
        <label>2</label>
    </ligand>
</feature>